<evidence type="ECO:0000313" key="1">
    <source>
        <dbReference type="EMBL" id="QTH63619.1"/>
    </source>
</evidence>
<dbReference type="AlphaFoldDB" id="A0A975DB05"/>
<dbReference type="Proteomes" id="UP000682739">
    <property type="component" value="Chromosome"/>
</dbReference>
<name>A0A975DB05_9GAMM</name>
<dbReference type="KEGG" id="psym:J1N51_12970"/>
<dbReference type="RefSeq" id="WP_208831675.1">
    <property type="nucleotide sequence ID" value="NZ_CP072110.1"/>
</dbReference>
<dbReference type="EMBL" id="CP072110">
    <property type="protein sequence ID" value="QTH63619.1"/>
    <property type="molecule type" value="Genomic_DNA"/>
</dbReference>
<reference evidence="1" key="1">
    <citation type="submission" date="2021-03" db="EMBL/GenBank/DDBJ databases">
        <title>Description of Psychrosphaera ytuae sp. nov. isolated from deep sea sediment of South China Sea.</title>
        <authorList>
            <person name="Zhang J."/>
            <person name="Xu X.-D."/>
        </authorList>
    </citation>
    <scope>NUCLEOTIDE SEQUENCE</scope>
    <source>
        <strain evidence="1">MTZ26</strain>
    </source>
</reference>
<evidence type="ECO:0000313" key="2">
    <source>
        <dbReference type="Proteomes" id="UP000682739"/>
    </source>
</evidence>
<organism evidence="1 2">
    <name type="scientific">Psychrosphaera ytuae</name>
    <dbReference type="NCBI Taxonomy" id="2820710"/>
    <lineage>
        <taxon>Bacteria</taxon>
        <taxon>Pseudomonadati</taxon>
        <taxon>Pseudomonadota</taxon>
        <taxon>Gammaproteobacteria</taxon>
        <taxon>Alteromonadales</taxon>
        <taxon>Pseudoalteromonadaceae</taxon>
        <taxon>Psychrosphaera</taxon>
    </lineage>
</organism>
<accession>A0A975DB05</accession>
<proteinExistence type="predicted"/>
<protein>
    <submittedName>
        <fullName evidence="1">Uncharacterized protein</fullName>
    </submittedName>
</protein>
<gene>
    <name evidence="1" type="ORF">J1N51_12970</name>
</gene>
<sequence>MQFQIEPMDWQKRRTEKVKPPQPLSAEIPDFKFEQEAQCQVYVLYDDGQTRLLKGRVLFNEIKQLWRVSAIANGGWSVYINVVQSN</sequence>
<keyword evidence="2" id="KW-1185">Reference proteome</keyword>